<comment type="caution">
    <text evidence="1">The sequence shown here is derived from an EMBL/GenBank/DDBJ whole genome shotgun (WGS) entry which is preliminary data.</text>
</comment>
<gene>
    <name evidence="1" type="ORF">OWV82_007273</name>
</gene>
<proteinExistence type="predicted"/>
<evidence type="ECO:0000313" key="2">
    <source>
        <dbReference type="Proteomes" id="UP001164539"/>
    </source>
</evidence>
<accession>A0ACC1YLP6</accession>
<evidence type="ECO:0000313" key="1">
    <source>
        <dbReference type="EMBL" id="KAJ4723959.1"/>
    </source>
</evidence>
<name>A0ACC1YLP6_MELAZ</name>
<keyword evidence="2" id="KW-1185">Reference proteome</keyword>
<organism evidence="1 2">
    <name type="scientific">Melia azedarach</name>
    <name type="common">Chinaberry tree</name>
    <dbReference type="NCBI Taxonomy" id="155640"/>
    <lineage>
        <taxon>Eukaryota</taxon>
        <taxon>Viridiplantae</taxon>
        <taxon>Streptophyta</taxon>
        <taxon>Embryophyta</taxon>
        <taxon>Tracheophyta</taxon>
        <taxon>Spermatophyta</taxon>
        <taxon>Magnoliopsida</taxon>
        <taxon>eudicotyledons</taxon>
        <taxon>Gunneridae</taxon>
        <taxon>Pentapetalae</taxon>
        <taxon>rosids</taxon>
        <taxon>malvids</taxon>
        <taxon>Sapindales</taxon>
        <taxon>Meliaceae</taxon>
        <taxon>Melia</taxon>
    </lineage>
</organism>
<reference evidence="1 2" key="1">
    <citation type="journal article" date="2023" name="Science">
        <title>Complex scaffold remodeling in plant triterpene biosynthesis.</title>
        <authorList>
            <person name="De La Pena R."/>
            <person name="Hodgson H."/>
            <person name="Liu J.C."/>
            <person name="Stephenson M.J."/>
            <person name="Martin A.C."/>
            <person name="Owen C."/>
            <person name="Harkess A."/>
            <person name="Leebens-Mack J."/>
            <person name="Jimenez L.E."/>
            <person name="Osbourn A."/>
            <person name="Sattely E.S."/>
        </authorList>
    </citation>
    <scope>NUCLEOTIDE SEQUENCE [LARGE SCALE GENOMIC DNA]</scope>
    <source>
        <strain evidence="2">cv. JPN11</strain>
        <tissue evidence="1">Leaf</tissue>
    </source>
</reference>
<dbReference type="Proteomes" id="UP001164539">
    <property type="component" value="Chromosome 3"/>
</dbReference>
<protein>
    <submittedName>
        <fullName evidence="1">Cytochrome P450</fullName>
    </submittedName>
</protein>
<sequence>MEMLNLVLWFLSTCVLAIALTKSFSRGTKAAGSDLPPGPSPFAVIGNLLELGDKPHNSLAKLSHIYGPIMSLKFGQVTTIVISSGAMAKEILQNYDTSFYNRPIPDALQAHQHSDFAMVWLPVSTPWRNLRKICNSHIFSIQKLDASQDLRRKEIQQLLAYVKESCCAGKAIDISQVAFNASLNFLSKTMFSVDLADPSSDAGREFKQIVRGVMVEAGKPNLGDYFPMLRKLDLQGRRRRMTTYFGKMLEIFDLMIDQRLNLRQEHGLTDAESRDMLDTLLNTSEENSNQIDKNSIKHLFVELFAAGTETTSSTLEWAMTEVIRKPEALLKAKLEIEETIGKGKPVEESDVIRLPYLQAVVKETFRLHPPAPLLLPRKASEDVTISGFTVPKGAQIFVNAWAIGRDASTWDNPNSFMPERFLESDIDVKGRHFELIPFGGGRRICPGLPLAIRMLYPMLGSLINSFDWKLEDGVTPENMDMEEKFGITLRKAKPLRLVPTFAVSNI</sequence>
<dbReference type="EMBL" id="CM051396">
    <property type="protein sequence ID" value="KAJ4723959.1"/>
    <property type="molecule type" value="Genomic_DNA"/>
</dbReference>